<dbReference type="CDD" id="cd02809">
    <property type="entry name" value="alpha_hydroxyacid_oxid_FMN"/>
    <property type="match status" value="1"/>
</dbReference>
<evidence type="ECO:0000256" key="3">
    <source>
        <dbReference type="ARBA" id="ARBA00022643"/>
    </source>
</evidence>
<keyword evidence="2" id="KW-0285">Flavoprotein</keyword>
<dbReference type="PANTHER" id="PTHR10578">
    <property type="entry name" value="S -2-HYDROXY-ACID OXIDASE-RELATED"/>
    <property type="match status" value="1"/>
</dbReference>
<feature type="domain" description="FMN hydroxy acid dehydrogenase" evidence="6">
    <location>
        <begin position="1"/>
        <end position="382"/>
    </location>
</feature>
<dbReference type="InterPro" id="IPR037396">
    <property type="entry name" value="FMN_HAD"/>
</dbReference>
<dbReference type="NCBIfam" id="NF008398">
    <property type="entry name" value="PRK11197.1"/>
    <property type="match status" value="1"/>
</dbReference>
<keyword evidence="4" id="KW-0560">Oxidoreductase</keyword>
<name>A0ABS2KJ27_9GAMM</name>
<dbReference type="PIRSF" id="PIRSF000138">
    <property type="entry name" value="Al-hdrx_acd_dh"/>
    <property type="match status" value="1"/>
</dbReference>
<evidence type="ECO:0000313" key="8">
    <source>
        <dbReference type="Proteomes" id="UP001430193"/>
    </source>
</evidence>
<dbReference type="InterPro" id="IPR012133">
    <property type="entry name" value="Alpha-hydoxy_acid_DH_FMN"/>
</dbReference>
<comment type="similarity">
    <text evidence="5">Belongs to the FMN-dependent alpha-hydroxy acid dehydrogenase family.</text>
</comment>
<evidence type="ECO:0000256" key="4">
    <source>
        <dbReference type="ARBA" id="ARBA00023002"/>
    </source>
</evidence>
<comment type="cofactor">
    <cofactor evidence="1">
        <name>FMN</name>
        <dbReference type="ChEBI" id="CHEBI:58210"/>
    </cofactor>
</comment>
<accession>A0ABS2KJ27</accession>
<reference evidence="7" key="1">
    <citation type="submission" date="2020-10" db="EMBL/GenBank/DDBJ databases">
        <title>Phylogeny of dyella-like bacteria.</title>
        <authorList>
            <person name="Fu J."/>
        </authorList>
    </citation>
    <scope>NUCLEOTIDE SEQUENCE</scope>
    <source>
        <strain evidence="7">DHON07</strain>
    </source>
</reference>
<dbReference type="Gene3D" id="3.20.20.70">
    <property type="entry name" value="Aldolase class I"/>
    <property type="match status" value="1"/>
</dbReference>
<dbReference type="PROSITE" id="PS00557">
    <property type="entry name" value="FMN_HYDROXY_ACID_DH_1"/>
    <property type="match status" value="1"/>
</dbReference>
<evidence type="ECO:0000313" key="7">
    <source>
        <dbReference type="EMBL" id="MBM7131160.1"/>
    </source>
</evidence>
<organism evidence="7 8">
    <name type="scientific">Dyella mobilis</name>
    <dbReference type="NCBI Taxonomy" id="1849582"/>
    <lineage>
        <taxon>Bacteria</taxon>
        <taxon>Pseudomonadati</taxon>
        <taxon>Pseudomonadota</taxon>
        <taxon>Gammaproteobacteria</taxon>
        <taxon>Lysobacterales</taxon>
        <taxon>Rhodanobacteraceae</taxon>
        <taxon>Dyella</taxon>
    </lineage>
</organism>
<evidence type="ECO:0000259" key="6">
    <source>
        <dbReference type="PROSITE" id="PS51349"/>
    </source>
</evidence>
<evidence type="ECO:0000256" key="5">
    <source>
        <dbReference type="ARBA" id="ARBA00024042"/>
    </source>
</evidence>
<evidence type="ECO:0000256" key="1">
    <source>
        <dbReference type="ARBA" id="ARBA00001917"/>
    </source>
</evidence>
<evidence type="ECO:0000256" key="2">
    <source>
        <dbReference type="ARBA" id="ARBA00022630"/>
    </source>
</evidence>
<dbReference type="RefSeq" id="WP_204632760.1">
    <property type="nucleotide sequence ID" value="NZ_BSOC01000005.1"/>
</dbReference>
<keyword evidence="8" id="KW-1185">Reference proteome</keyword>
<dbReference type="InterPro" id="IPR000262">
    <property type="entry name" value="FMN-dep_DH"/>
</dbReference>
<comment type="caution">
    <text evidence="7">The sequence shown here is derived from an EMBL/GenBank/DDBJ whole genome shotgun (WGS) entry which is preliminary data.</text>
</comment>
<dbReference type="InterPro" id="IPR013785">
    <property type="entry name" value="Aldolase_TIM"/>
</dbReference>
<proteinExistence type="inferred from homology"/>
<gene>
    <name evidence="7" type="ORF">ISS99_16665</name>
</gene>
<dbReference type="Proteomes" id="UP001430193">
    <property type="component" value="Unassembled WGS sequence"/>
</dbReference>
<dbReference type="PROSITE" id="PS51349">
    <property type="entry name" value="FMN_HYDROXY_ACID_DH_2"/>
    <property type="match status" value="1"/>
</dbReference>
<dbReference type="Pfam" id="PF01070">
    <property type="entry name" value="FMN_dh"/>
    <property type="match status" value="1"/>
</dbReference>
<dbReference type="EMBL" id="JADIKF010000040">
    <property type="protein sequence ID" value="MBM7131160.1"/>
    <property type="molecule type" value="Genomic_DNA"/>
</dbReference>
<dbReference type="InterPro" id="IPR008259">
    <property type="entry name" value="FMN_hydac_DH_AS"/>
</dbReference>
<keyword evidence="3" id="KW-0288">FMN</keyword>
<protein>
    <submittedName>
        <fullName evidence="7">Alpha-hydroxy-acid oxidizing protein</fullName>
    </submittedName>
</protein>
<dbReference type="PANTHER" id="PTHR10578:SF107">
    <property type="entry name" value="2-HYDROXYACID OXIDASE 1"/>
    <property type="match status" value="1"/>
</dbReference>
<dbReference type="SUPFAM" id="SSF51395">
    <property type="entry name" value="FMN-linked oxidoreductases"/>
    <property type="match status" value="1"/>
</dbReference>
<sequence>MTTPITNVADLRNLAKRRVPRAFFEYADRGSYDESTLRANRTAFERIALRQRVMCNVDNRSLASSIVGQPVSMPMAIAPTGLTGMQRGGGEILGARAAAKAGIPFCLSTMSICSIEQVRAAVETPFWFQVYVMRDRGFTRELIQRAKDAQCSALMLTADLTVQGQRHREIKNGLSVPPRLTLRNLLDIASKPRWAWGMLQAPSRSFGNLQGRIANTDSLTTLAQWIANQFDPTLEWKDLEWIRELWPGKLIIKGILDPRDARIAADLGVDAIVVSNHGGRQLDGAPATIEVLPSIVQAVGDRLEVLFDGGILSGQDLLKALASGARAGLIGKAFLYGLGALGEEGVTRTIELIRRELSVSMALTGQTDVRHLSTDVIWHKPHDGALSIISTQFDGVPCRR</sequence>